<gene>
    <name evidence="4" type="ORF">Sango_1053700</name>
</gene>
<keyword evidence="5" id="KW-1185">Reference proteome</keyword>
<reference evidence="4" key="1">
    <citation type="submission" date="2020-06" db="EMBL/GenBank/DDBJ databases">
        <authorList>
            <person name="Li T."/>
            <person name="Hu X."/>
            <person name="Zhang T."/>
            <person name="Song X."/>
            <person name="Zhang H."/>
            <person name="Dai N."/>
            <person name="Sheng W."/>
            <person name="Hou X."/>
            <person name="Wei L."/>
        </authorList>
    </citation>
    <scope>NUCLEOTIDE SEQUENCE</scope>
    <source>
        <strain evidence="4">K16</strain>
        <tissue evidence="4">Leaf</tissue>
    </source>
</reference>
<name>A0AAE2BZI5_9LAMI</name>
<dbReference type="PANTHER" id="PTHR31662">
    <property type="entry name" value="BNAANNG10740D PROTEIN-RELATED"/>
    <property type="match status" value="1"/>
</dbReference>
<evidence type="ECO:0000256" key="1">
    <source>
        <dbReference type="ARBA" id="ARBA00010820"/>
    </source>
</evidence>
<dbReference type="InterPro" id="IPR007592">
    <property type="entry name" value="GEBP"/>
</dbReference>
<dbReference type="InterPro" id="IPR053932">
    <property type="entry name" value="GeBP-like_DBD"/>
</dbReference>
<feature type="compositionally biased region" description="Basic residues" evidence="2">
    <location>
        <begin position="208"/>
        <end position="220"/>
    </location>
</feature>
<evidence type="ECO:0000256" key="2">
    <source>
        <dbReference type="SAM" id="MobiDB-lite"/>
    </source>
</evidence>
<reference evidence="4" key="2">
    <citation type="journal article" date="2024" name="Plant">
        <title>Genomic evolution and insights into agronomic trait innovations of Sesamum species.</title>
        <authorList>
            <person name="Miao H."/>
            <person name="Wang L."/>
            <person name="Qu L."/>
            <person name="Liu H."/>
            <person name="Sun Y."/>
            <person name="Le M."/>
            <person name="Wang Q."/>
            <person name="Wei S."/>
            <person name="Zheng Y."/>
            <person name="Lin W."/>
            <person name="Duan Y."/>
            <person name="Cao H."/>
            <person name="Xiong S."/>
            <person name="Wang X."/>
            <person name="Wei L."/>
            <person name="Li C."/>
            <person name="Ma Q."/>
            <person name="Ju M."/>
            <person name="Zhao R."/>
            <person name="Li G."/>
            <person name="Mu C."/>
            <person name="Tian Q."/>
            <person name="Mei H."/>
            <person name="Zhang T."/>
            <person name="Gao T."/>
            <person name="Zhang H."/>
        </authorList>
    </citation>
    <scope>NUCLEOTIDE SEQUENCE</scope>
    <source>
        <strain evidence="4">K16</strain>
    </source>
</reference>
<accession>A0AAE2BZI5</accession>
<dbReference type="GO" id="GO:0006355">
    <property type="term" value="P:regulation of DNA-templated transcription"/>
    <property type="evidence" value="ECO:0007669"/>
    <property type="project" value="InterPro"/>
</dbReference>
<dbReference type="AlphaFoldDB" id="A0AAE2BZI5"/>
<feature type="compositionally biased region" description="Basic and acidic residues" evidence="2">
    <location>
        <begin position="221"/>
        <end position="238"/>
    </location>
</feature>
<feature type="region of interest" description="Disordered" evidence="2">
    <location>
        <begin position="1"/>
        <end position="75"/>
    </location>
</feature>
<dbReference type="Proteomes" id="UP001289374">
    <property type="component" value="Unassembled WGS sequence"/>
</dbReference>
<protein>
    <submittedName>
        <fullName evidence="4">STOREKEEPER protein</fullName>
    </submittedName>
</protein>
<dbReference type="Pfam" id="PF04504">
    <property type="entry name" value="GeBP-like_DBD"/>
    <property type="match status" value="1"/>
</dbReference>
<feature type="domain" description="Glabrous enhancer-binding protein-like DBD" evidence="3">
    <location>
        <begin position="94"/>
        <end position="186"/>
    </location>
</feature>
<evidence type="ECO:0000259" key="3">
    <source>
        <dbReference type="Pfam" id="PF04504"/>
    </source>
</evidence>
<comment type="caution">
    <text evidence="4">The sequence shown here is derived from an EMBL/GenBank/DDBJ whole genome shotgun (WGS) entry which is preliminary data.</text>
</comment>
<evidence type="ECO:0000313" key="5">
    <source>
        <dbReference type="Proteomes" id="UP001289374"/>
    </source>
</evidence>
<feature type="compositionally biased region" description="Acidic residues" evidence="2">
    <location>
        <begin position="11"/>
        <end position="42"/>
    </location>
</feature>
<proteinExistence type="inferred from homology"/>
<sequence>MRPQSLSFSADGEDEEDTQQTLDEVDEETDSESDSESEEEEGTAAVPPKKPKLNPPLEEEGPVPRKDDSECSSPSASDFIIVPAAKPSEKNTPFSKIFSEEDEIALLKGLAIFWAEGRNNKWAEFYNFIKDTLPHQFTRTQVSEKIRRLKVKFENNFKRARANGGCLDFSDAHESAVFEVSKTLWGEDKGEAGDKHDEKEKETPQRGNRSRSQKTRRRAGKEHDPEKEIVKNQEQEGKIGKEEFASAYPLLSSSLDQNGYPDIIKEKFLLIGREKAQELEEKWKGVKAAELSLELKRIDLLRRNLHNLLRSK</sequence>
<dbReference type="PANTHER" id="PTHR31662:SF33">
    <property type="entry name" value="DNA-BINDING STOREKEEPER PROTEIN TRANSCRIPTIONAL REGULATOR-LIKE PROTEIN"/>
    <property type="match status" value="1"/>
</dbReference>
<organism evidence="4 5">
    <name type="scientific">Sesamum angolense</name>
    <dbReference type="NCBI Taxonomy" id="2727404"/>
    <lineage>
        <taxon>Eukaryota</taxon>
        <taxon>Viridiplantae</taxon>
        <taxon>Streptophyta</taxon>
        <taxon>Embryophyta</taxon>
        <taxon>Tracheophyta</taxon>
        <taxon>Spermatophyta</taxon>
        <taxon>Magnoliopsida</taxon>
        <taxon>eudicotyledons</taxon>
        <taxon>Gunneridae</taxon>
        <taxon>Pentapetalae</taxon>
        <taxon>asterids</taxon>
        <taxon>lamiids</taxon>
        <taxon>Lamiales</taxon>
        <taxon>Pedaliaceae</taxon>
        <taxon>Sesamum</taxon>
    </lineage>
</organism>
<evidence type="ECO:0000313" key="4">
    <source>
        <dbReference type="EMBL" id="KAK4403130.1"/>
    </source>
</evidence>
<dbReference type="EMBL" id="JACGWL010000005">
    <property type="protein sequence ID" value="KAK4403130.1"/>
    <property type="molecule type" value="Genomic_DNA"/>
</dbReference>
<comment type="similarity">
    <text evidence="1">Belongs to the GeBP family.</text>
</comment>
<dbReference type="GO" id="GO:0005634">
    <property type="term" value="C:nucleus"/>
    <property type="evidence" value="ECO:0007669"/>
    <property type="project" value="TreeGrafter"/>
</dbReference>
<feature type="region of interest" description="Disordered" evidence="2">
    <location>
        <begin position="187"/>
        <end position="238"/>
    </location>
</feature>
<feature type="compositionally biased region" description="Basic and acidic residues" evidence="2">
    <location>
        <begin position="187"/>
        <end position="204"/>
    </location>
</feature>